<dbReference type="AlphaFoldDB" id="A0A7U2FB77"/>
<feature type="non-terminal residue" evidence="1">
    <location>
        <position position="1"/>
    </location>
</feature>
<evidence type="ECO:0000313" key="1">
    <source>
        <dbReference type="EMBL" id="QRD02071.1"/>
    </source>
</evidence>
<sequence length="172" mass="19765">CTTEGPVYPSSSSVIMKDLRKYLGHSSMTYNTRVFLKDLQRQTAWECPTPTSSADGPHLTFGDHLSRSITTNQRYFPEHIAPARRSPTIHSRFSLLTLRLRKIELITLRKPRYQTLHHMPTSMSRYTCLHYHIASPTSTMHHMMLYMGFPAISEGVGGGITWSHLCLWLTMR</sequence>
<accession>A0A7U2FB77</accession>
<keyword evidence="2" id="KW-1185">Reference proteome</keyword>
<proteinExistence type="predicted"/>
<evidence type="ECO:0000313" key="2">
    <source>
        <dbReference type="Proteomes" id="UP000663193"/>
    </source>
</evidence>
<dbReference type="Proteomes" id="UP000663193">
    <property type="component" value="Chromosome 13"/>
</dbReference>
<dbReference type="EMBL" id="CP069035">
    <property type="protein sequence ID" value="QRD02071.1"/>
    <property type="molecule type" value="Genomic_DNA"/>
</dbReference>
<gene>
    <name evidence="1" type="ORF">JI435_303550</name>
</gene>
<protein>
    <submittedName>
        <fullName evidence="1">Uncharacterized protein</fullName>
    </submittedName>
</protein>
<organism evidence="1 2">
    <name type="scientific">Phaeosphaeria nodorum (strain SN15 / ATCC MYA-4574 / FGSC 10173)</name>
    <name type="common">Glume blotch fungus</name>
    <name type="synonym">Parastagonospora nodorum</name>
    <dbReference type="NCBI Taxonomy" id="321614"/>
    <lineage>
        <taxon>Eukaryota</taxon>
        <taxon>Fungi</taxon>
        <taxon>Dikarya</taxon>
        <taxon>Ascomycota</taxon>
        <taxon>Pezizomycotina</taxon>
        <taxon>Dothideomycetes</taxon>
        <taxon>Pleosporomycetidae</taxon>
        <taxon>Pleosporales</taxon>
        <taxon>Pleosporineae</taxon>
        <taxon>Phaeosphaeriaceae</taxon>
        <taxon>Parastagonospora</taxon>
    </lineage>
</organism>
<reference evidence="2" key="1">
    <citation type="journal article" date="2021" name="BMC Genomics">
        <title>Chromosome-level genome assembly and manually-curated proteome of model necrotroph Parastagonospora nodorum Sn15 reveals a genome-wide trove of candidate effector homologs, and redundancy of virulence-related functions within an accessory chromosome.</title>
        <authorList>
            <person name="Bertazzoni S."/>
            <person name="Jones D.A.B."/>
            <person name="Phan H.T."/>
            <person name="Tan K.-C."/>
            <person name="Hane J.K."/>
        </authorList>
    </citation>
    <scope>NUCLEOTIDE SEQUENCE [LARGE SCALE GENOMIC DNA]</scope>
    <source>
        <strain evidence="2">SN15 / ATCC MYA-4574 / FGSC 10173)</strain>
    </source>
</reference>
<name>A0A7U2FB77_PHANO</name>
<dbReference type="VEuPathDB" id="FungiDB:JI435_303550"/>